<keyword evidence="7" id="KW-1185">Reference proteome</keyword>
<evidence type="ECO:0000256" key="2">
    <source>
        <dbReference type="ARBA" id="ARBA00023125"/>
    </source>
</evidence>
<dbReference type="PROSITE" id="PS01124">
    <property type="entry name" value="HTH_ARAC_FAMILY_2"/>
    <property type="match status" value="1"/>
</dbReference>
<feature type="domain" description="HTH araC/xylS-type" evidence="5">
    <location>
        <begin position="172"/>
        <end position="270"/>
    </location>
</feature>
<keyword evidence="2" id="KW-0238">DNA-binding</keyword>
<gene>
    <name evidence="6" type="ORF">BJY22_004110</name>
</gene>
<dbReference type="Proteomes" id="UP000555407">
    <property type="component" value="Unassembled WGS sequence"/>
</dbReference>
<dbReference type="InterPro" id="IPR037923">
    <property type="entry name" value="HTH-like"/>
</dbReference>
<dbReference type="GO" id="GO:0043565">
    <property type="term" value="F:sequence-specific DNA binding"/>
    <property type="evidence" value="ECO:0007669"/>
    <property type="project" value="InterPro"/>
</dbReference>
<evidence type="ECO:0000259" key="5">
    <source>
        <dbReference type="PROSITE" id="PS01124"/>
    </source>
</evidence>
<keyword evidence="4" id="KW-0804">Transcription</keyword>
<keyword evidence="1" id="KW-0805">Transcription regulation</keyword>
<dbReference type="AlphaFoldDB" id="A0A7X5VC26"/>
<dbReference type="PANTHER" id="PTHR46796">
    <property type="entry name" value="HTH-TYPE TRANSCRIPTIONAL ACTIVATOR RHAS-RELATED"/>
    <property type="match status" value="1"/>
</dbReference>
<organism evidence="6 7">
    <name type="scientific">Kribbella shirazensis</name>
    <dbReference type="NCBI Taxonomy" id="1105143"/>
    <lineage>
        <taxon>Bacteria</taxon>
        <taxon>Bacillati</taxon>
        <taxon>Actinomycetota</taxon>
        <taxon>Actinomycetes</taxon>
        <taxon>Propionibacteriales</taxon>
        <taxon>Kribbellaceae</taxon>
        <taxon>Kribbella</taxon>
    </lineage>
</organism>
<keyword evidence="3" id="KW-0010">Activator</keyword>
<dbReference type="InterPro" id="IPR018060">
    <property type="entry name" value="HTH_AraC"/>
</dbReference>
<dbReference type="InterPro" id="IPR003313">
    <property type="entry name" value="AraC-bd"/>
</dbReference>
<dbReference type="Gene3D" id="1.10.10.60">
    <property type="entry name" value="Homeodomain-like"/>
    <property type="match status" value="2"/>
</dbReference>
<dbReference type="SUPFAM" id="SSF46689">
    <property type="entry name" value="Homeodomain-like"/>
    <property type="match status" value="1"/>
</dbReference>
<dbReference type="InterPro" id="IPR018062">
    <property type="entry name" value="HTH_AraC-typ_CS"/>
</dbReference>
<evidence type="ECO:0000256" key="1">
    <source>
        <dbReference type="ARBA" id="ARBA00023015"/>
    </source>
</evidence>
<dbReference type="InterPro" id="IPR050204">
    <property type="entry name" value="AraC_XylS_family_regulators"/>
</dbReference>
<evidence type="ECO:0000256" key="3">
    <source>
        <dbReference type="ARBA" id="ARBA00023159"/>
    </source>
</evidence>
<comment type="caution">
    <text evidence="6">The sequence shown here is derived from an EMBL/GenBank/DDBJ whole genome shotgun (WGS) entry which is preliminary data.</text>
</comment>
<reference evidence="6 7" key="1">
    <citation type="submission" date="2020-03" db="EMBL/GenBank/DDBJ databases">
        <title>Sequencing the genomes of 1000 actinobacteria strains.</title>
        <authorList>
            <person name="Klenk H.-P."/>
        </authorList>
    </citation>
    <scope>NUCLEOTIDE SEQUENCE [LARGE SCALE GENOMIC DNA]</scope>
    <source>
        <strain evidence="6 7">DSM 45490</strain>
    </source>
</reference>
<dbReference type="InterPro" id="IPR009057">
    <property type="entry name" value="Homeodomain-like_sf"/>
</dbReference>
<evidence type="ECO:0000313" key="6">
    <source>
        <dbReference type="EMBL" id="NIK58393.1"/>
    </source>
</evidence>
<proteinExistence type="predicted"/>
<dbReference type="EMBL" id="JAASRO010000001">
    <property type="protein sequence ID" value="NIK58393.1"/>
    <property type="molecule type" value="Genomic_DNA"/>
</dbReference>
<dbReference type="GO" id="GO:0003700">
    <property type="term" value="F:DNA-binding transcription factor activity"/>
    <property type="evidence" value="ECO:0007669"/>
    <property type="project" value="InterPro"/>
</dbReference>
<dbReference type="InterPro" id="IPR014710">
    <property type="entry name" value="RmlC-like_jellyroll"/>
</dbReference>
<dbReference type="Gene3D" id="2.60.120.10">
    <property type="entry name" value="Jelly Rolls"/>
    <property type="match status" value="1"/>
</dbReference>
<dbReference type="SMART" id="SM00342">
    <property type="entry name" value="HTH_ARAC"/>
    <property type="match status" value="1"/>
</dbReference>
<dbReference type="Pfam" id="PF12833">
    <property type="entry name" value="HTH_18"/>
    <property type="match status" value="1"/>
</dbReference>
<dbReference type="PROSITE" id="PS00041">
    <property type="entry name" value="HTH_ARAC_FAMILY_1"/>
    <property type="match status" value="1"/>
</dbReference>
<accession>A0A7X5VC26</accession>
<dbReference type="SUPFAM" id="SSF51215">
    <property type="entry name" value="Regulatory protein AraC"/>
    <property type="match status" value="1"/>
</dbReference>
<dbReference type="Pfam" id="PF02311">
    <property type="entry name" value="AraC_binding"/>
    <property type="match status" value="1"/>
</dbReference>
<name>A0A7X5VC26_9ACTN</name>
<sequence length="289" mass="31815">MTVLRLEDYVAAGETYYVGRRTETVKFVGRLHTHDDFAELTWIEYGALLHVVNGTRRLLEAGDVAFIRADDVHLFRPVPGRSFAQVSVSFPSETLRALEARYFGPKDWAWSAGGLPVTHRLDSVRLQRLTEMTSVLVSGPAGRLQLERFLLELLCDLVGRQTGDGLPVWLTEAITRLADDPIALAEGVAGLAELAGRSREHVNRVIQASTGQTATAMINQLRLNRAAALLRMTDRPIASVASECGIPSLSHFYRLFNERFKATPRHYRMASTVSGQRPVGSGVSSAADS</sequence>
<evidence type="ECO:0000256" key="4">
    <source>
        <dbReference type="ARBA" id="ARBA00023163"/>
    </source>
</evidence>
<protein>
    <submittedName>
        <fullName evidence="6">AraC family cel operon transcriptional repressor</fullName>
    </submittedName>
</protein>
<evidence type="ECO:0000313" key="7">
    <source>
        <dbReference type="Proteomes" id="UP000555407"/>
    </source>
</evidence>
<dbReference type="RefSeq" id="WP_337758826.1">
    <property type="nucleotide sequence ID" value="NZ_JAASRO010000001.1"/>
</dbReference>